<feature type="domain" description="N-acetyltransferase" evidence="1">
    <location>
        <begin position="1"/>
        <end position="99"/>
    </location>
</feature>
<evidence type="ECO:0000259" key="2">
    <source>
        <dbReference type="PROSITE" id="PS51729"/>
    </source>
</evidence>
<dbReference type="PROSITE" id="PS51186">
    <property type="entry name" value="GNAT"/>
    <property type="match status" value="1"/>
</dbReference>
<dbReference type="Proteomes" id="UP000295257">
    <property type="component" value="Unassembled WGS sequence"/>
</dbReference>
<reference evidence="3" key="3">
    <citation type="journal article" date="2021" name="PeerJ">
        <title>Extensive microbial diversity within the chicken gut microbiome revealed by metagenomics and culture.</title>
        <authorList>
            <person name="Gilroy R."/>
            <person name="Ravi A."/>
            <person name="Getino M."/>
            <person name="Pursley I."/>
            <person name="Horton D.L."/>
            <person name="Alikhan N.F."/>
            <person name="Baker D."/>
            <person name="Gharbi K."/>
            <person name="Hall N."/>
            <person name="Watson M."/>
            <person name="Adriaenssens E.M."/>
            <person name="Foster-Nyarko E."/>
            <person name="Jarju S."/>
            <person name="Secka A."/>
            <person name="Antonio M."/>
            <person name="Oren A."/>
            <person name="Chaudhuri R.R."/>
            <person name="La Ragione R."/>
            <person name="Hildebrand F."/>
            <person name="Pallen M.J."/>
        </authorList>
    </citation>
    <scope>NUCLEOTIDE SEQUENCE</scope>
    <source>
        <strain evidence="3">7886</strain>
    </source>
</reference>
<dbReference type="EMBL" id="DYWC01000089">
    <property type="protein sequence ID" value="HJF86565.1"/>
    <property type="molecule type" value="Genomic_DNA"/>
</dbReference>
<evidence type="ECO:0000313" key="5">
    <source>
        <dbReference type="Proteomes" id="UP000295257"/>
    </source>
</evidence>
<comment type="caution">
    <text evidence="4">The sequence shown here is derived from an EMBL/GenBank/DDBJ whole genome shotgun (WGS) entry which is preliminary data.</text>
</comment>
<reference evidence="4 5" key="1">
    <citation type="journal article" date="2019" name="Appl. Microbiol. Biotechnol.">
        <title>Uncovering carbohydrate metabolism through a genotype-phenotype association study of 56 lactic acid bacteria genomes.</title>
        <authorList>
            <person name="Buron-Moles G."/>
            <person name="Chailyan A."/>
            <person name="Dolejs I."/>
            <person name="Forster J."/>
            <person name="Miks M.H."/>
        </authorList>
    </citation>
    <scope>NUCLEOTIDE SEQUENCE [LARGE SCALE GENOMIC DNA]</scope>
    <source>
        <strain evidence="4 5">ATCC 29644</strain>
    </source>
</reference>
<dbReference type="Pfam" id="PF14542">
    <property type="entry name" value="Acetyltransf_CG"/>
    <property type="match status" value="1"/>
</dbReference>
<dbReference type="CDD" id="cd04301">
    <property type="entry name" value="NAT_SF"/>
    <property type="match status" value="1"/>
</dbReference>
<dbReference type="InterPro" id="IPR016181">
    <property type="entry name" value="Acyl_CoA_acyltransferase"/>
</dbReference>
<dbReference type="Gene3D" id="3.40.630.30">
    <property type="match status" value="1"/>
</dbReference>
<dbReference type="RefSeq" id="WP_010018659.1">
    <property type="nucleotide sequence ID" value="NZ_CP116587.1"/>
</dbReference>
<dbReference type="OrthoDB" id="9793389at2"/>
<feature type="domain" description="N-acetyltransferase" evidence="2">
    <location>
        <begin position="2"/>
        <end position="89"/>
    </location>
</feature>
<accession>A0A4R5NJD6</accession>
<organism evidence="4 5">
    <name type="scientific">Companilactobacillus farciminis</name>
    <dbReference type="NCBI Taxonomy" id="1612"/>
    <lineage>
        <taxon>Bacteria</taxon>
        <taxon>Bacillati</taxon>
        <taxon>Bacillota</taxon>
        <taxon>Bacilli</taxon>
        <taxon>Lactobacillales</taxon>
        <taxon>Lactobacillaceae</taxon>
        <taxon>Companilactobacillus</taxon>
    </lineage>
</organism>
<name>A0A4R5NJD6_9LACO</name>
<dbReference type="InterPro" id="IPR000182">
    <property type="entry name" value="GNAT_dom"/>
</dbReference>
<evidence type="ECO:0000259" key="1">
    <source>
        <dbReference type="PROSITE" id="PS51186"/>
    </source>
</evidence>
<sequence length="100" mass="11445">MEMKHEDGRFYFEDNDKMIGEITYSTVKDGVVSIDHTYVDDNYRGQGLAGKLLNAMLDFSDLKGLKVVPVCEYAKAAFEKKPEIRFLLADNYQELLKGEN</sequence>
<dbReference type="InterPro" id="IPR031165">
    <property type="entry name" value="GNAT_YJDJ"/>
</dbReference>
<dbReference type="EMBL" id="PUFN01000006">
    <property type="protein sequence ID" value="TDG74294.1"/>
    <property type="molecule type" value="Genomic_DNA"/>
</dbReference>
<dbReference type="PROSITE" id="PS51729">
    <property type="entry name" value="GNAT_YJDJ"/>
    <property type="match status" value="1"/>
</dbReference>
<proteinExistence type="predicted"/>
<dbReference type="InterPro" id="IPR045057">
    <property type="entry name" value="Gcn5-rel_NAT"/>
</dbReference>
<evidence type="ECO:0000313" key="3">
    <source>
        <dbReference type="EMBL" id="HJF86565.1"/>
    </source>
</evidence>
<dbReference type="SUPFAM" id="SSF55729">
    <property type="entry name" value="Acyl-CoA N-acyltransferases (Nat)"/>
    <property type="match status" value="1"/>
</dbReference>
<reference evidence="4" key="2">
    <citation type="submission" date="2019-02" db="EMBL/GenBank/DDBJ databases">
        <authorList>
            <person name="Buron G."/>
            <person name="Chaylann A."/>
            <person name="Dolejs I."/>
            <person name="Forster J."/>
            <person name="Miks M.H."/>
        </authorList>
    </citation>
    <scope>NUCLEOTIDE SEQUENCE</scope>
    <source>
        <strain evidence="4">ATCC 29644</strain>
    </source>
</reference>
<dbReference type="PANTHER" id="PTHR31435:SF10">
    <property type="entry name" value="BSR4717 PROTEIN"/>
    <property type="match status" value="1"/>
</dbReference>
<dbReference type="STRING" id="1612.ABB44_01370"/>
<protein>
    <submittedName>
        <fullName evidence="3">N-acetyltransferase</fullName>
    </submittedName>
</protein>
<dbReference type="Proteomes" id="UP000747013">
    <property type="component" value="Unassembled WGS sequence"/>
</dbReference>
<evidence type="ECO:0000313" key="4">
    <source>
        <dbReference type="EMBL" id="TDG74294.1"/>
    </source>
</evidence>
<dbReference type="PANTHER" id="PTHR31435">
    <property type="entry name" value="PROTEIN NATD1"/>
    <property type="match status" value="1"/>
</dbReference>
<reference evidence="3" key="4">
    <citation type="submission" date="2021-09" db="EMBL/GenBank/DDBJ databases">
        <authorList>
            <person name="Gilroy R."/>
        </authorList>
    </citation>
    <scope>NUCLEOTIDE SEQUENCE</scope>
    <source>
        <strain evidence="3">7886</strain>
    </source>
</reference>
<keyword evidence="5" id="KW-1185">Reference proteome</keyword>
<dbReference type="AlphaFoldDB" id="A0A4R5NJD6"/>
<dbReference type="GO" id="GO:0016747">
    <property type="term" value="F:acyltransferase activity, transferring groups other than amino-acyl groups"/>
    <property type="evidence" value="ECO:0007669"/>
    <property type="project" value="InterPro"/>
</dbReference>
<gene>
    <name evidence="4" type="ORF">C5L30_002239</name>
    <name evidence="3" type="ORF">K8V88_03925</name>
</gene>